<feature type="compositionally biased region" description="Basic and acidic residues" evidence="8">
    <location>
        <begin position="214"/>
        <end position="230"/>
    </location>
</feature>
<dbReference type="KEGG" id="sman:C12CBH8_17070"/>
<dbReference type="NCBIfam" id="TIGR03544">
    <property type="entry name" value="DivI1A_domain"/>
    <property type="match status" value="1"/>
</dbReference>
<evidence type="ECO:0000256" key="6">
    <source>
        <dbReference type="ARBA" id="ARBA00023306"/>
    </source>
</evidence>
<proteinExistence type="inferred from homology"/>
<evidence type="ECO:0000256" key="4">
    <source>
        <dbReference type="ARBA" id="ARBA00022618"/>
    </source>
</evidence>
<dbReference type="RefSeq" id="WP_099322575.1">
    <property type="nucleotide sequence ID" value="NZ_AP023321.1"/>
</dbReference>
<protein>
    <recommendedName>
        <fullName evidence="11">Cell division protein DivIVA</fullName>
    </recommendedName>
</protein>
<dbReference type="Pfam" id="PF05103">
    <property type="entry name" value="DivIVA"/>
    <property type="match status" value="1"/>
</dbReference>
<organism evidence="9 10">
    <name type="scientific">Solibaculum mannosilyticum</name>
    <dbReference type="NCBI Taxonomy" id="2780922"/>
    <lineage>
        <taxon>Bacteria</taxon>
        <taxon>Bacillati</taxon>
        <taxon>Bacillota</taxon>
        <taxon>Clostridia</taxon>
        <taxon>Eubacteriales</taxon>
        <taxon>Oscillospiraceae</taxon>
        <taxon>Solibaculum</taxon>
    </lineage>
</organism>
<dbReference type="InterPro" id="IPR019933">
    <property type="entry name" value="DivIVA_domain"/>
</dbReference>
<gene>
    <name evidence="9" type="ORF">C12CBH8_17070</name>
</gene>
<evidence type="ECO:0008006" key="11">
    <source>
        <dbReference type="Google" id="ProtNLM"/>
    </source>
</evidence>
<keyword evidence="10" id="KW-1185">Reference proteome</keyword>
<comment type="similarity">
    <text evidence="2">Belongs to the DivIVA family.</text>
</comment>
<dbReference type="PANTHER" id="PTHR35794">
    <property type="entry name" value="CELL DIVISION PROTEIN DIVIVA"/>
    <property type="match status" value="1"/>
</dbReference>
<evidence type="ECO:0000256" key="1">
    <source>
        <dbReference type="ARBA" id="ARBA00004496"/>
    </source>
</evidence>
<reference evidence="10" key="1">
    <citation type="submission" date="2020-07" db="EMBL/GenBank/DDBJ databases">
        <title>Complete genome sequencing of Clostridia bacterium strain 12CBH8.</title>
        <authorList>
            <person name="Sakamoto M."/>
            <person name="Murakami T."/>
            <person name="Mori H."/>
        </authorList>
    </citation>
    <scope>NUCLEOTIDE SEQUENCE [LARGE SCALE GENOMIC DNA]</scope>
    <source>
        <strain evidence="10">12CBH8</strain>
    </source>
</reference>
<dbReference type="Gene3D" id="6.10.250.660">
    <property type="match status" value="1"/>
</dbReference>
<evidence type="ECO:0000256" key="2">
    <source>
        <dbReference type="ARBA" id="ARBA00009008"/>
    </source>
</evidence>
<evidence type="ECO:0000256" key="7">
    <source>
        <dbReference type="SAM" id="Coils"/>
    </source>
</evidence>
<feature type="region of interest" description="Disordered" evidence="8">
    <location>
        <begin position="205"/>
        <end position="230"/>
    </location>
</feature>
<dbReference type="PANTHER" id="PTHR35794:SF2">
    <property type="entry name" value="CELL DIVISION PROTEIN DIVIVA"/>
    <property type="match status" value="1"/>
</dbReference>
<dbReference type="GO" id="GO:0005737">
    <property type="term" value="C:cytoplasm"/>
    <property type="evidence" value="ECO:0007669"/>
    <property type="project" value="UniProtKB-SubCell"/>
</dbReference>
<dbReference type="GO" id="GO:0051301">
    <property type="term" value="P:cell division"/>
    <property type="evidence" value="ECO:0007669"/>
    <property type="project" value="UniProtKB-KW"/>
</dbReference>
<name>A0A7I8D2M3_9FIRM</name>
<sequence length="257" mass="28810">MMTPVQIKNRTFEKSSFGGYRPEDVDAFLDELYEDYDKLYRENSQLVKKMQVLVEKIEEYRSEESSIQTAFLSAQKAGDAIIREAQHKADLIMQDASIKAEKLVGSTQRELVRQSEALDKIQQEVGSFKQRLLSIYKEHIALISALPEPEKAPQAPVEEPKAVAVPAEEQPVETPVQQPVQTILKSAETQAPVAPPAVEAAEEIQPQAPAVTIPERKSAPVQRSTEEIRRPLSSFGMKFGEHYDMSADDDYPTLGNR</sequence>
<evidence type="ECO:0000313" key="9">
    <source>
        <dbReference type="EMBL" id="BCI61068.1"/>
    </source>
</evidence>
<dbReference type="InterPro" id="IPR007793">
    <property type="entry name" value="DivIVA_fam"/>
</dbReference>
<comment type="subcellular location">
    <subcellularLocation>
        <location evidence="1">Cytoplasm</location>
    </subcellularLocation>
</comment>
<dbReference type="AlphaFoldDB" id="A0A7I8D2M3"/>
<evidence type="ECO:0000256" key="5">
    <source>
        <dbReference type="ARBA" id="ARBA00023054"/>
    </source>
</evidence>
<accession>A0A7I8D2M3</accession>
<keyword evidence="4" id="KW-0132">Cell division</keyword>
<dbReference type="EMBL" id="AP023321">
    <property type="protein sequence ID" value="BCI61068.1"/>
    <property type="molecule type" value="Genomic_DNA"/>
</dbReference>
<keyword evidence="6" id="KW-0131">Cell cycle</keyword>
<keyword evidence="3" id="KW-0963">Cytoplasm</keyword>
<keyword evidence="5 7" id="KW-0175">Coiled coil</keyword>
<feature type="coiled-coil region" evidence="7">
    <location>
        <begin position="29"/>
        <end position="63"/>
    </location>
</feature>
<evidence type="ECO:0000256" key="8">
    <source>
        <dbReference type="SAM" id="MobiDB-lite"/>
    </source>
</evidence>
<evidence type="ECO:0000313" key="10">
    <source>
        <dbReference type="Proteomes" id="UP000593890"/>
    </source>
</evidence>
<evidence type="ECO:0000256" key="3">
    <source>
        <dbReference type="ARBA" id="ARBA00022490"/>
    </source>
</evidence>
<dbReference type="Proteomes" id="UP000593890">
    <property type="component" value="Chromosome"/>
</dbReference>